<comment type="subcellular location">
    <subcellularLocation>
        <location evidence="10">Cell membrane</location>
        <topology evidence="10">Multi-pass membrane protein</topology>
    </subcellularLocation>
    <subcellularLocation>
        <location evidence="1">Membrane</location>
        <topology evidence="1">Multi-pass membrane protein</topology>
    </subcellularLocation>
</comment>
<feature type="transmembrane region" description="Helical" evidence="10">
    <location>
        <begin position="72"/>
        <end position="93"/>
    </location>
</feature>
<evidence type="ECO:0000256" key="2">
    <source>
        <dbReference type="ARBA" id="ARBA00011779"/>
    </source>
</evidence>
<dbReference type="CDD" id="cd06261">
    <property type="entry name" value="TM_PBP2"/>
    <property type="match status" value="1"/>
</dbReference>
<proteinExistence type="inferred from homology"/>
<keyword evidence="6 10" id="KW-1133">Transmembrane helix</keyword>
<keyword evidence="4 11" id="KW-0500">Molybdenum</keyword>
<dbReference type="RefSeq" id="WP_309865289.1">
    <property type="nucleotide sequence ID" value="NZ_JAVDQG010000004.1"/>
</dbReference>
<evidence type="ECO:0000256" key="9">
    <source>
        <dbReference type="ARBA" id="ARBA00025323"/>
    </source>
</evidence>
<evidence type="ECO:0000256" key="1">
    <source>
        <dbReference type="ARBA" id="ARBA00004141"/>
    </source>
</evidence>
<protein>
    <recommendedName>
        <fullName evidence="11">Molybdenum transport system permease</fullName>
    </recommendedName>
</protein>
<keyword evidence="5 10" id="KW-0812">Transmembrane</keyword>
<keyword evidence="3 10" id="KW-0813">Transport</keyword>
<evidence type="ECO:0000256" key="7">
    <source>
        <dbReference type="ARBA" id="ARBA00023032"/>
    </source>
</evidence>
<evidence type="ECO:0000256" key="4">
    <source>
        <dbReference type="ARBA" id="ARBA00022505"/>
    </source>
</evidence>
<dbReference type="PANTHER" id="PTHR30406">
    <property type="entry name" value="SULFATE TRANSPORT SYSTEM PERMEASE PROTEIN"/>
    <property type="match status" value="1"/>
</dbReference>
<gene>
    <name evidence="13" type="ORF">JOE21_001991</name>
</gene>
<dbReference type="InterPro" id="IPR006469">
    <property type="entry name" value="NifC_ABC_porter"/>
</dbReference>
<name>A0ABU1IQG5_9BACL</name>
<dbReference type="SUPFAM" id="SSF161098">
    <property type="entry name" value="MetI-like"/>
    <property type="match status" value="1"/>
</dbReference>
<evidence type="ECO:0000313" key="14">
    <source>
        <dbReference type="Proteomes" id="UP001185012"/>
    </source>
</evidence>
<comment type="caution">
    <text evidence="13">The sequence shown here is derived from an EMBL/GenBank/DDBJ whole genome shotgun (WGS) entry which is preliminary data.</text>
</comment>
<dbReference type="NCBIfam" id="TIGR01581">
    <property type="entry name" value="Mo_ABC_porter"/>
    <property type="match status" value="1"/>
</dbReference>
<dbReference type="PANTHER" id="PTHR30406:SF8">
    <property type="entry name" value="SULFATE TRANSPORT SYSTEM PERMEASE PROTEIN CYST"/>
    <property type="match status" value="1"/>
</dbReference>
<evidence type="ECO:0000259" key="12">
    <source>
        <dbReference type="PROSITE" id="PS50928"/>
    </source>
</evidence>
<dbReference type="PROSITE" id="PS50928">
    <property type="entry name" value="ABC_TM1"/>
    <property type="match status" value="1"/>
</dbReference>
<dbReference type="InterPro" id="IPR000515">
    <property type="entry name" value="MetI-like"/>
</dbReference>
<dbReference type="Proteomes" id="UP001185012">
    <property type="component" value="Unassembled WGS sequence"/>
</dbReference>
<evidence type="ECO:0000313" key="13">
    <source>
        <dbReference type="EMBL" id="MDR6225985.1"/>
    </source>
</evidence>
<comment type="function">
    <text evidence="11">Part of the binding-protein-dependent transport system for molybdenum; probably responsible for the translocation of the substrate across the membrane.</text>
</comment>
<evidence type="ECO:0000256" key="3">
    <source>
        <dbReference type="ARBA" id="ARBA00022448"/>
    </source>
</evidence>
<comment type="function">
    <text evidence="9">Part of the ABC transporter complex CysAWTP (TC 3.A.1.6.1) involved in sulfate/thiosulfate import. Probably responsible for the translocation of the substrate across the membrane.</text>
</comment>
<evidence type="ECO:0000256" key="6">
    <source>
        <dbReference type="ARBA" id="ARBA00022989"/>
    </source>
</evidence>
<dbReference type="NCBIfam" id="TIGR02141">
    <property type="entry name" value="modB_ABC"/>
    <property type="match status" value="1"/>
</dbReference>
<reference evidence="13 14" key="1">
    <citation type="submission" date="2023-07" db="EMBL/GenBank/DDBJ databases">
        <title>Genomic Encyclopedia of Type Strains, Phase IV (KMG-IV): sequencing the most valuable type-strain genomes for metagenomic binning, comparative biology and taxonomic classification.</title>
        <authorList>
            <person name="Goeker M."/>
        </authorList>
    </citation>
    <scope>NUCLEOTIDE SEQUENCE [LARGE SCALE GENOMIC DNA]</scope>
    <source>
        <strain evidence="13 14">DSM 45903</strain>
    </source>
</reference>
<feature type="domain" description="ABC transmembrane type-1" evidence="12">
    <location>
        <begin position="70"/>
        <end position="270"/>
    </location>
</feature>
<comment type="subunit">
    <text evidence="2">The complex is composed of two ATP-binding proteins (CysA), two transmembrane proteins (CysT and CysW) and a solute-binding protein (CysP).</text>
</comment>
<feature type="transmembrane region" description="Helical" evidence="10">
    <location>
        <begin position="142"/>
        <end position="166"/>
    </location>
</feature>
<evidence type="ECO:0000256" key="5">
    <source>
        <dbReference type="ARBA" id="ARBA00022692"/>
    </source>
</evidence>
<feature type="transmembrane region" description="Helical" evidence="10">
    <location>
        <begin position="206"/>
        <end position="233"/>
    </location>
</feature>
<keyword evidence="14" id="KW-1185">Reference proteome</keyword>
<dbReference type="Gene3D" id="1.10.3720.10">
    <property type="entry name" value="MetI-like"/>
    <property type="match status" value="1"/>
</dbReference>
<organism evidence="13 14">
    <name type="scientific">Desmospora profundinema</name>
    <dbReference type="NCBI Taxonomy" id="1571184"/>
    <lineage>
        <taxon>Bacteria</taxon>
        <taxon>Bacillati</taxon>
        <taxon>Bacillota</taxon>
        <taxon>Bacilli</taxon>
        <taxon>Bacillales</taxon>
        <taxon>Thermoactinomycetaceae</taxon>
        <taxon>Desmospora</taxon>
    </lineage>
</organism>
<comment type="similarity">
    <text evidence="11">Belongs to the binding-protein-dependent transport system permease family. CysTW subfamily.</text>
</comment>
<keyword evidence="8 10" id="KW-0472">Membrane</keyword>
<dbReference type="InterPro" id="IPR005667">
    <property type="entry name" value="Sulph_transpt2"/>
</dbReference>
<evidence type="ECO:0000256" key="8">
    <source>
        <dbReference type="ARBA" id="ARBA00023136"/>
    </source>
</evidence>
<evidence type="ECO:0000256" key="10">
    <source>
        <dbReference type="RuleBase" id="RU363032"/>
    </source>
</evidence>
<evidence type="ECO:0000256" key="11">
    <source>
        <dbReference type="RuleBase" id="RU365097"/>
    </source>
</evidence>
<feature type="transmembrane region" description="Helical" evidence="10">
    <location>
        <begin position="20"/>
        <end position="52"/>
    </location>
</feature>
<dbReference type="InterPro" id="IPR035906">
    <property type="entry name" value="MetI-like_sf"/>
</dbReference>
<keyword evidence="7" id="KW-0764">Sulfate transport</keyword>
<feature type="transmembrane region" description="Helical" evidence="10">
    <location>
        <begin position="253"/>
        <end position="275"/>
    </location>
</feature>
<feature type="transmembrane region" description="Helical" evidence="10">
    <location>
        <begin position="105"/>
        <end position="130"/>
    </location>
</feature>
<dbReference type="EMBL" id="JAVDQG010000004">
    <property type="protein sequence ID" value="MDR6225985.1"/>
    <property type="molecule type" value="Genomic_DNA"/>
</dbReference>
<keyword evidence="11" id="KW-1003">Cell membrane</keyword>
<accession>A0ABU1IQG5</accession>
<sequence>MNQETMTSKHPQETHRFEKFSLPLGMFFFLFVSSFTMLSFLCLPVLSLFFSIDVENVRMALQSPHVVSAFQISLYTTTISAGLIVLFGTPLAYAMARYTFPGKNLVNIIIDLPMVVPPSVAGIGLLMAFGRRGIIGEPLYQWGISISFTPLAVILAQMFIAAPFYIRAARAGFGTTHQEMEAMARSLGANWFQTFSRVSLPLAQPYLISGLLTSWARALGEFGATIMFAGSFIGKTETMPLAIYSAMQSDMQVAIVLAALLLTISITLMFCVRLITLRKDLV</sequence>
<dbReference type="Pfam" id="PF00528">
    <property type="entry name" value="BPD_transp_1"/>
    <property type="match status" value="1"/>
</dbReference>
<dbReference type="InterPro" id="IPR011867">
    <property type="entry name" value="ModB_ABC"/>
</dbReference>